<dbReference type="RefSeq" id="WP_007193274.1">
    <property type="nucleotide sequence ID" value="NZ_AFWV01000007.1"/>
</dbReference>
<organism evidence="2 3">
    <name type="scientific">Thiocapsa marina 5811</name>
    <dbReference type="NCBI Taxonomy" id="768671"/>
    <lineage>
        <taxon>Bacteria</taxon>
        <taxon>Pseudomonadati</taxon>
        <taxon>Pseudomonadota</taxon>
        <taxon>Gammaproteobacteria</taxon>
        <taxon>Chromatiales</taxon>
        <taxon>Chromatiaceae</taxon>
        <taxon>Thiocapsa</taxon>
    </lineage>
</organism>
<dbReference type="AlphaFoldDB" id="F9UBU7"/>
<gene>
    <name evidence="2" type="ORF">ThimaDRAFT_2399</name>
</gene>
<dbReference type="InterPro" id="IPR014914">
    <property type="entry name" value="RES_dom"/>
</dbReference>
<dbReference type="Proteomes" id="UP000005459">
    <property type="component" value="Unassembled WGS sequence"/>
</dbReference>
<name>F9UBU7_9GAMM</name>
<evidence type="ECO:0000313" key="3">
    <source>
        <dbReference type="Proteomes" id="UP000005459"/>
    </source>
</evidence>
<dbReference type="STRING" id="768671.ThimaDRAFT_2399"/>
<sequence length="182" mass="19522">MTDLSLGARFAGLVYRAHHPRWAYAPTACDGAARRGGRFNRPGRPALYTSLTPQTAWSEAQQGMPFKAQPMTLVAYRVDCSRIVRLVDPQACAAAGVDSATLNLDPAVERPLECVPRGVRQGATRRRSGSTPTRCNAGGCRAGRAPGVVAAFTQPVSRQMRVIIKAVKTLHEARSGQLPDLG</sequence>
<dbReference type="Pfam" id="PF08808">
    <property type="entry name" value="RES"/>
    <property type="match status" value="1"/>
</dbReference>
<evidence type="ECO:0000259" key="1">
    <source>
        <dbReference type="Pfam" id="PF08808"/>
    </source>
</evidence>
<dbReference type="EMBL" id="AFWV01000007">
    <property type="protein sequence ID" value="EGV18415.1"/>
    <property type="molecule type" value="Genomic_DNA"/>
</dbReference>
<protein>
    <submittedName>
        <fullName evidence="2">RES domain protein</fullName>
    </submittedName>
</protein>
<keyword evidence="3" id="KW-1185">Reference proteome</keyword>
<accession>F9UBU7</accession>
<evidence type="ECO:0000313" key="2">
    <source>
        <dbReference type="EMBL" id="EGV18415.1"/>
    </source>
</evidence>
<proteinExistence type="predicted"/>
<dbReference type="eggNOG" id="COG5654">
    <property type="taxonomic scope" value="Bacteria"/>
</dbReference>
<feature type="domain" description="RES" evidence="1">
    <location>
        <begin position="14"/>
        <end position="97"/>
    </location>
</feature>
<reference evidence="2 3" key="1">
    <citation type="submission" date="2011-06" db="EMBL/GenBank/DDBJ databases">
        <title>The draft genome of Thiocapsa marina 5811.</title>
        <authorList>
            <consortium name="US DOE Joint Genome Institute (JGI-PGF)"/>
            <person name="Lucas S."/>
            <person name="Han J."/>
            <person name="Cheng J.-F."/>
            <person name="Goodwin L."/>
            <person name="Pitluck S."/>
            <person name="Peters L."/>
            <person name="Land M.L."/>
            <person name="Hauser L."/>
            <person name="Vogl K."/>
            <person name="Liu Z."/>
            <person name="Imhoff J."/>
            <person name="Thiel V."/>
            <person name="Frigaard N.-U."/>
            <person name="Bryant D."/>
            <person name="Woyke T.J."/>
        </authorList>
    </citation>
    <scope>NUCLEOTIDE SEQUENCE [LARGE SCALE GENOMIC DNA]</scope>
    <source>
        <strain evidence="2 3">5811</strain>
    </source>
</reference>